<feature type="transmembrane region" description="Helical" evidence="8">
    <location>
        <begin position="238"/>
        <end position="258"/>
    </location>
</feature>
<evidence type="ECO:0000256" key="5">
    <source>
        <dbReference type="ARBA" id="ARBA00022692"/>
    </source>
</evidence>
<comment type="subcellular location">
    <subcellularLocation>
        <location evidence="1">Cell membrane</location>
        <topology evidence="1">Multi-pass membrane protein</topology>
    </subcellularLocation>
</comment>
<feature type="transmembrane region" description="Helical" evidence="8">
    <location>
        <begin position="84"/>
        <end position="104"/>
    </location>
</feature>
<dbReference type="InterPro" id="IPR011701">
    <property type="entry name" value="MFS"/>
</dbReference>
<feature type="transmembrane region" description="Helical" evidence="8">
    <location>
        <begin position="338"/>
        <end position="358"/>
    </location>
</feature>
<dbReference type="Pfam" id="PF07690">
    <property type="entry name" value="MFS_1"/>
    <property type="match status" value="1"/>
</dbReference>
<feature type="transmembrane region" description="Helical" evidence="8">
    <location>
        <begin position="205"/>
        <end position="226"/>
    </location>
</feature>
<feature type="domain" description="Major facilitator superfamily (MFS) profile" evidence="9">
    <location>
        <begin position="19"/>
        <end position="477"/>
    </location>
</feature>
<feature type="transmembrane region" description="Helical" evidence="8">
    <location>
        <begin position="310"/>
        <end position="331"/>
    </location>
</feature>
<feature type="transmembrane region" description="Helical" evidence="8">
    <location>
        <begin position="17"/>
        <end position="37"/>
    </location>
</feature>
<feature type="transmembrane region" description="Helical" evidence="8">
    <location>
        <begin position="370"/>
        <end position="389"/>
    </location>
</feature>
<comment type="caution">
    <text evidence="10">The sequence shown here is derived from an EMBL/GenBank/DDBJ whole genome shotgun (WGS) entry which is preliminary data.</text>
</comment>
<keyword evidence="6 8" id="KW-1133">Transmembrane helix</keyword>
<keyword evidence="4" id="KW-1003">Cell membrane</keyword>
<evidence type="ECO:0000256" key="6">
    <source>
        <dbReference type="ARBA" id="ARBA00022989"/>
    </source>
</evidence>
<dbReference type="PROSITE" id="PS50850">
    <property type="entry name" value="MFS"/>
    <property type="match status" value="1"/>
</dbReference>
<feature type="transmembrane region" description="Helical" evidence="8">
    <location>
        <begin position="171"/>
        <end position="193"/>
    </location>
</feature>
<dbReference type="STRING" id="1479485.DA73_0232200"/>
<feature type="transmembrane region" description="Helical" evidence="8">
    <location>
        <begin position="451"/>
        <end position="468"/>
    </location>
</feature>
<dbReference type="SUPFAM" id="SSF103473">
    <property type="entry name" value="MFS general substrate transporter"/>
    <property type="match status" value="1"/>
</dbReference>
<dbReference type="InterPro" id="IPR036259">
    <property type="entry name" value="MFS_trans_sf"/>
</dbReference>
<dbReference type="CDD" id="cd17321">
    <property type="entry name" value="MFS_MMR_MDR_like"/>
    <property type="match status" value="1"/>
</dbReference>
<accession>A0A0C1QZW0</accession>
<keyword evidence="7 8" id="KW-0472">Membrane</keyword>
<protein>
    <submittedName>
        <fullName evidence="10">Multidrug MFS transporter</fullName>
    </submittedName>
</protein>
<dbReference type="Gene3D" id="1.20.1720.10">
    <property type="entry name" value="Multidrug resistance protein D"/>
    <property type="match status" value="1"/>
</dbReference>
<dbReference type="EMBL" id="JHEG02000058">
    <property type="protein sequence ID" value="KIE09103.1"/>
    <property type="molecule type" value="Genomic_DNA"/>
</dbReference>
<keyword evidence="5 8" id="KW-0812">Transmembrane</keyword>
<dbReference type="GO" id="GO:0022857">
    <property type="term" value="F:transmembrane transporter activity"/>
    <property type="evidence" value="ECO:0007669"/>
    <property type="project" value="InterPro"/>
</dbReference>
<dbReference type="AlphaFoldDB" id="A0A0C1QZW0"/>
<dbReference type="NCBIfam" id="TIGR00711">
    <property type="entry name" value="efflux_EmrB"/>
    <property type="match status" value="1"/>
</dbReference>
<dbReference type="GO" id="GO:0005886">
    <property type="term" value="C:plasma membrane"/>
    <property type="evidence" value="ECO:0007669"/>
    <property type="project" value="UniProtKB-SubCell"/>
</dbReference>
<keyword evidence="3" id="KW-0813">Transport</keyword>
<feature type="transmembrane region" description="Helical" evidence="8">
    <location>
        <begin position="410"/>
        <end position="431"/>
    </location>
</feature>
<dbReference type="PANTHER" id="PTHR42718:SF9">
    <property type="entry name" value="MAJOR FACILITATOR SUPERFAMILY MULTIDRUG TRANSPORTER MFSC"/>
    <property type="match status" value="1"/>
</dbReference>
<comment type="similarity">
    <text evidence="2">Belongs to the major facilitator superfamily. EmrB family.</text>
</comment>
<feature type="transmembrane region" description="Helical" evidence="8">
    <location>
        <begin position="110"/>
        <end position="131"/>
    </location>
</feature>
<gene>
    <name evidence="10" type="ORF">DA73_0232200</name>
</gene>
<proteinExistence type="inferred from homology"/>
<evidence type="ECO:0000313" key="10">
    <source>
        <dbReference type="EMBL" id="KIE09103.1"/>
    </source>
</evidence>
<dbReference type="InterPro" id="IPR020846">
    <property type="entry name" value="MFS_dom"/>
</dbReference>
<feature type="transmembrane region" description="Helical" evidence="8">
    <location>
        <begin position="278"/>
        <end position="298"/>
    </location>
</feature>
<evidence type="ECO:0000256" key="7">
    <source>
        <dbReference type="ARBA" id="ARBA00023136"/>
    </source>
</evidence>
<evidence type="ECO:0000256" key="1">
    <source>
        <dbReference type="ARBA" id="ARBA00004651"/>
    </source>
</evidence>
<evidence type="ECO:0000259" key="9">
    <source>
        <dbReference type="PROSITE" id="PS50850"/>
    </source>
</evidence>
<evidence type="ECO:0000256" key="2">
    <source>
        <dbReference type="ARBA" id="ARBA00008537"/>
    </source>
</evidence>
<dbReference type="Gene3D" id="1.20.1250.20">
    <property type="entry name" value="MFS general substrate transporter like domains"/>
    <property type="match status" value="1"/>
</dbReference>
<dbReference type="PANTHER" id="PTHR42718">
    <property type="entry name" value="MAJOR FACILITATOR SUPERFAMILY MULTIDRUG TRANSPORTER MFSC"/>
    <property type="match status" value="1"/>
</dbReference>
<evidence type="ECO:0000256" key="8">
    <source>
        <dbReference type="SAM" id="Phobius"/>
    </source>
</evidence>
<name>A0A0C1QZW0_9CYAN</name>
<feature type="transmembrane region" description="Helical" evidence="8">
    <location>
        <begin position="143"/>
        <end position="165"/>
    </location>
</feature>
<dbReference type="RefSeq" id="WP_038088323.1">
    <property type="nucleotide sequence ID" value="NZ_JHEG04000001.1"/>
</dbReference>
<reference evidence="10" key="1">
    <citation type="journal article" date="2015" name="Genome Announc.">
        <title>Draft Genome Sequence of Tolypothrix boutellei Strain VB521301.</title>
        <authorList>
            <person name="Chandrababunaidu M.M."/>
            <person name="Singh D."/>
            <person name="Sen D."/>
            <person name="Bhan S."/>
            <person name="Das S."/>
            <person name="Gupta A."/>
            <person name="Adhikary S.P."/>
            <person name="Tripathy S."/>
        </authorList>
    </citation>
    <scope>NUCLEOTIDE SEQUENCE</scope>
    <source>
        <strain evidence="10">VB521301</strain>
    </source>
</reference>
<evidence type="ECO:0000256" key="4">
    <source>
        <dbReference type="ARBA" id="ARBA00022475"/>
    </source>
</evidence>
<organism evidence="10">
    <name type="scientific">Tolypothrix bouteillei VB521301</name>
    <dbReference type="NCBI Taxonomy" id="1479485"/>
    <lineage>
        <taxon>Bacteria</taxon>
        <taxon>Bacillati</taxon>
        <taxon>Cyanobacteriota</taxon>
        <taxon>Cyanophyceae</taxon>
        <taxon>Nostocales</taxon>
        <taxon>Tolypothrichaceae</taxon>
        <taxon>Tolypothrix</taxon>
    </lineage>
</organism>
<sequence>MAESQLKSQPTAASQKWWVMLGVSIGVLMSTLDVGIINVALPTLVQFFDTTFPKAQWAVLSYQLISSSLVLGATRLGDIWGKKYLYLGGLILFTLSSLLCGMAPGIEWLIGFRALQGLGSLFISGLGLAIVTEVFPSSERGRAVGIIGSVVSLGVALGPSVGGLLLGLAEWHILFLINVPLGLIACVLVAFVVPPSELSEKKQRFDPFGALLALVTLTNFALGMTLGQSQGFTAGGTLWLLFLAGVGFISFLVVETLLDEPLLELHLFRNTRLSVNLLNNWLVFIVITGGLLITPFFLQQVKQYPTFKVGLLMAVSPIVSGLIAPLAGMLSDRFGSRLMCLVGLSIMIGATLAISTLNTDMTERDYIMRYFLYGTGLGLFRSPNDSTVMGSVPRERLGIASGLLSLSRTLGVNVGISIVGAVFATLTANSAPGIDVSVAPPEAVVAGFQGSYRLAAFLLCGAAVMTAVETRYGKSLR</sequence>
<evidence type="ECO:0000256" key="3">
    <source>
        <dbReference type="ARBA" id="ARBA00022448"/>
    </source>
</evidence>
<dbReference type="PRINTS" id="PR01036">
    <property type="entry name" value="TCRTETB"/>
</dbReference>
<dbReference type="InterPro" id="IPR004638">
    <property type="entry name" value="EmrB-like"/>
</dbReference>
<feature type="transmembrane region" description="Helical" evidence="8">
    <location>
        <begin position="57"/>
        <end position="77"/>
    </location>
</feature>